<reference evidence="3 4" key="1">
    <citation type="submission" date="2020-08" db="EMBL/GenBank/DDBJ databases">
        <title>The Agave Microbiome: Exploring the role of microbial communities in plant adaptations to desert environments.</title>
        <authorList>
            <person name="Partida-Martinez L.P."/>
        </authorList>
    </citation>
    <scope>NUCLEOTIDE SEQUENCE [LARGE SCALE GENOMIC DNA]</scope>
    <source>
        <strain evidence="3 4">AS2.23</strain>
    </source>
</reference>
<feature type="region of interest" description="Disordered" evidence="1">
    <location>
        <begin position="1"/>
        <end position="21"/>
    </location>
</feature>
<dbReference type="PANTHER" id="PTHR35010:SF2">
    <property type="entry name" value="BLL4672 PROTEIN"/>
    <property type="match status" value="1"/>
</dbReference>
<dbReference type="EMBL" id="JACHVY010000001">
    <property type="protein sequence ID" value="MBB2899356.1"/>
    <property type="molecule type" value="Genomic_DNA"/>
</dbReference>
<dbReference type="PANTHER" id="PTHR35010">
    <property type="entry name" value="BLL4672 PROTEIN-RELATED"/>
    <property type="match status" value="1"/>
</dbReference>
<feature type="compositionally biased region" description="Low complexity" evidence="1">
    <location>
        <begin position="294"/>
        <end position="308"/>
    </location>
</feature>
<dbReference type="InterPro" id="IPR010982">
    <property type="entry name" value="Lambda_DNA-bd_dom_sf"/>
</dbReference>
<sequence>MEERTVRRTTRGSTARTVEHTSLGDFLRSARAAARPEALGLPADPVPGARRVTGLRREEVAQLAGVSVDYYTRLEQGRHSTPSAAVLDALARALQLDAAARAHLGDLTGPVRRSPERVQVQRVRPALAQLLASLVDHPAFIVGRRTDVLAANALARALMTDWQRLPARERNYTRWLLLDPAAREVHRDWEQVAAEAVGALRLDAGRHPDDPLLNELVGELTIKSEPFRTWWNAHRVHERTHGTKRLQHPAIGAITIRFQALTLPGEADQTLFLYTTDPGSSSADNLRLLASWATRPAGGSSPGSTPGAVHRPGDVSD</sequence>
<dbReference type="Gene3D" id="1.10.260.40">
    <property type="entry name" value="lambda repressor-like DNA-binding domains"/>
    <property type="match status" value="1"/>
</dbReference>
<dbReference type="Gene3D" id="3.30.450.180">
    <property type="match status" value="1"/>
</dbReference>
<protein>
    <submittedName>
        <fullName evidence="3">Transcriptional regulator with XRE-family HTH domain</fullName>
    </submittedName>
</protein>
<gene>
    <name evidence="3" type="ORF">FHR75_000144</name>
</gene>
<organism evidence="3 4">
    <name type="scientific">Kineococcus radiotolerans</name>
    <dbReference type="NCBI Taxonomy" id="131568"/>
    <lineage>
        <taxon>Bacteria</taxon>
        <taxon>Bacillati</taxon>
        <taxon>Actinomycetota</taxon>
        <taxon>Actinomycetes</taxon>
        <taxon>Kineosporiales</taxon>
        <taxon>Kineosporiaceae</taxon>
        <taxon>Kineococcus</taxon>
    </lineage>
</organism>
<comment type="caution">
    <text evidence="3">The sequence shown here is derived from an EMBL/GenBank/DDBJ whole genome shotgun (WGS) entry which is preliminary data.</text>
</comment>
<feature type="region of interest" description="Disordered" evidence="1">
    <location>
        <begin position="294"/>
        <end position="317"/>
    </location>
</feature>
<evidence type="ECO:0000256" key="1">
    <source>
        <dbReference type="SAM" id="MobiDB-lite"/>
    </source>
</evidence>
<evidence type="ECO:0000313" key="4">
    <source>
        <dbReference type="Proteomes" id="UP000533269"/>
    </source>
</evidence>
<evidence type="ECO:0000259" key="2">
    <source>
        <dbReference type="PROSITE" id="PS50943"/>
    </source>
</evidence>
<dbReference type="CDD" id="cd00093">
    <property type="entry name" value="HTH_XRE"/>
    <property type="match status" value="1"/>
</dbReference>
<dbReference type="AlphaFoldDB" id="A0A7W4XUV4"/>
<dbReference type="PROSITE" id="PS50943">
    <property type="entry name" value="HTH_CROC1"/>
    <property type="match status" value="1"/>
</dbReference>
<dbReference type="InterPro" id="IPR041413">
    <property type="entry name" value="MLTR_LBD"/>
</dbReference>
<dbReference type="SMART" id="SM00530">
    <property type="entry name" value="HTH_XRE"/>
    <property type="match status" value="1"/>
</dbReference>
<evidence type="ECO:0000313" key="3">
    <source>
        <dbReference type="EMBL" id="MBB2899356.1"/>
    </source>
</evidence>
<proteinExistence type="predicted"/>
<accession>A0A7W4XUV4</accession>
<dbReference type="Proteomes" id="UP000533269">
    <property type="component" value="Unassembled WGS sequence"/>
</dbReference>
<reference evidence="3 4" key="2">
    <citation type="submission" date="2020-08" db="EMBL/GenBank/DDBJ databases">
        <authorList>
            <person name="Partida-Martinez L."/>
            <person name="Huntemann M."/>
            <person name="Clum A."/>
            <person name="Wang J."/>
            <person name="Palaniappan K."/>
            <person name="Ritter S."/>
            <person name="Chen I.-M."/>
            <person name="Stamatis D."/>
            <person name="Reddy T."/>
            <person name="O'Malley R."/>
            <person name="Daum C."/>
            <person name="Shapiro N."/>
            <person name="Ivanova N."/>
            <person name="Kyrpides N."/>
            <person name="Woyke T."/>
        </authorList>
    </citation>
    <scope>NUCLEOTIDE SEQUENCE [LARGE SCALE GENOMIC DNA]</scope>
    <source>
        <strain evidence="3 4">AS2.23</strain>
    </source>
</reference>
<dbReference type="Pfam" id="PF13560">
    <property type="entry name" value="HTH_31"/>
    <property type="match status" value="1"/>
</dbReference>
<dbReference type="Pfam" id="PF17765">
    <property type="entry name" value="MLTR_LBD"/>
    <property type="match status" value="1"/>
</dbReference>
<dbReference type="RefSeq" id="WP_221183002.1">
    <property type="nucleotide sequence ID" value="NZ_JACHVY010000001.1"/>
</dbReference>
<dbReference type="InterPro" id="IPR001387">
    <property type="entry name" value="Cro/C1-type_HTH"/>
</dbReference>
<name>A0A7W4XUV4_KINRA</name>
<dbReference type="GO" id="GO:0003677">
    <property type="term" value="F:DNA binding"/>
    <property type="evidence" value="ECO:0007669"/>
    <property type="project" value="InterPro"/>
</dbReference>
<dbReference type="SUPFAM" id="SSF47413">
    <property type="entry name" value="lambda repressor-like DNA-binding domains"/>
    <property type="match status" value="1"/>
</dbReference>
<feature type="domain" description="HTH cro/C1-type" evidence="2">
    <location>
        <begin position="54"/>
        <end position="101"/>
    </location>
</feature>